<gene>
    <name evidence="1" type="ORF">HMPREF1981_02031</name>
</gene>
<proteinExistence type="predicted"/>
<sequence>MESEKLQVVFGENVTKAELIIREGGAVKELDPKAPIKTDIKGVIGTPFEYLKKRVGTGQFEQERSHILIDRDNVTLSLVINEDDYYNSGSIVGTLDFNPKFIEFGINNGKVWTPTELGMFFKMNRAFFTDRKTNMELVTTLMNFTATVNNTLERSVKENGDRKDNFTQVVNSNLPASFTLAMPIFKGMQSETLEVETFAQISGREVSFLLLSPGANQALEDIRNKVIDEQIVAIKEVAPNIALIEV</sequence>
<comment type="caution">
    <text evidence="1">The sequence shown here is derived from an EMBL/GenBank/DDBJ whole genome shotgun (WGS) entry which is preliminary data.</text>
</comment>
<dbReference type="AlphaFoldDB" id="U2C3U7"/>
<dbReference type="RefSeq" id="WP_021645529.1">
    <property type="nucleotide sequence ID" value="NZ_KE993110.1"/>
</dbReference>
<evidence type="ECO:0000313" key="2">
    <source>
        <dbReference type="Proteomes" id="UP000016496"/>
    </source>
</evidence>
<dbReference type="Proteomes" id="UP000016496">
    <property type="component" value="Unassembled WGS sequence"/>
</dbReference>
<evidence type="ECO:0000313" key="1">
    <source>
        <dbReference type="EMBL" id="ERI85144.1"/>
    </source>
</evidence>
<dbReference type="EMBL" id="AWSV01000108">
    <property type="protein sequence ID" value="ERI85144.1"/>
    <property type="molecule type" value="Genomic_DNA"/>
</dbReference>
<dbReference type="OrthoDB" id="1433594at2"/>
<reference evidence="1 2" key="1">
    <citation type="submission" date="2013-08" db="EMBL/GenBank/DDBJ databases">
        <authorList>
            <person name="Weinstock G."/>
            <person name="Sodergren E."/>
            <person name="Wylie T."/>
            <person name="Fulton L."/>
            <person name="Fulton R."/>
            <person name="Fronick C."/>
            <person name="O'Laughlin M."/>
            <person name="Godfrey J."/>
            <person name="Miner T."/>
            <person name="Herter B."/>
            <person name="Appelbaum E."/>
            <person name="Cordes M."/>
            <person name="Lek S."/>
            <person name="Wollam A."/>
            <person name="Pepin K.H."/>
            <person name="Palsikar V.B."/>
            <person name="Mitreva M."/>
            <person name="Wilson R.K."/>
        </authorList>
    </citation>
    <scope>NUCLEOTIDE SEQUENCE [LARGE SCALE GENOMIC DNA]</scope>
    <source>
        <strain evidence="1 2">F0041</strain>
    </source>
</reference>
<protein>
    <submittedName>
        <fullName evidence="1">Uncharacterized protein</fullName>
    </submittedName>
</protein>
<dbReference type="PATRIC" id="fig|1321819.3.peg.1871"/>
<name>U2C3U7_9BACE</name>
<dbReference type="HOGENOM" id="CLU_1118325_0_0_10"/>
<organism evidence="1 2">
    <name type="scientific">Bacteroides pyogenes F0041</name>
    <dbReference type="NCBI Taxonomy" id="1321819"/>
    <lineage>
        <taxon>Bacteria</taxon>
        <taxon>Pseudomonadati</taxon>
        <taxon>Bacteroidota</taxon>
        <taxon>Bacteroidia</taxon>
        <taxon>Bacteroidales</taxon>
        <taxon>Bacteroidaceae</taxon>
        <taxon>Bacteroides</taxon>
    </lineage>
</organism>
<accession>U2C3U7</accession>